<feature type="compositionally biased region" description="Low complexity" evidence="10">
    <location>
        <begin position="95"/>
        <end position="116"/>
    </location>
</feature>
<evidence type="ECO:0000256" key="9">
    <source>
        <dbReference type="ARBA" id="ARBA00023136"/>
    </source>
</evidence>
<dbReference type="Proteomes" id="UP001139336">
    <property type="component" value="Unassembled WGS sequence"/>
</dbReference>
<reference evidence="12" key="1">
    <citation type="submission" date="2022-01" db="EMBL/GenBank/DDBJ databases">
        <title>Corynebacterium sp. nov isolated from isolated from the feces of the greater white-fronted geese (Anser albifrons) at Poyang Lake, PR China.</title>
        <authorList>
            <person name="Liu Q."/>
        </authorList>
    </citation>
    <scope>NUCLEOTIDE SEQUENCE</scope>
    <source>
        <strain evidence="12">JCM 32435</strain>
    </source>
</reference>
<evidence type="ECO:0000256" key="8">
    <source>
        <dbReference type="ARBA" id="ARBA00023010"/>
    </source>
</evidence>
<dbReference type="AlphaFoldDB" id="A0A9X1TXU6"/>
<evidence type="ECO:0000256" key="11">
    <source>
        <dbReference type="SAM" id="Phobius"/>
    </source>
</evidence>
<evidence type="ECO:0000256" key="7">
    <source>
        <dbReference type="ARBA" id="ARBA00022989"/>
    </source>
</evidence>
<keyword evidence="13" id="KW-1185">Reference proteome</keyword>
<dbReference type="Pfam" id="PF02699">
    <property type="entry name" value="YajC"/>
    <property type="match status" value="1"/>
</dbReference>
<keyword evidence="7 11" id="KW-1133">Transmembrane helix</keyword>
<evidence type="ECO:0000256" key="3">
    <source>
        <dbReference type="ARBA" id="ARBA00022448"/>
    </source>
</evidence>
<comment type="caution">
    <text evidence="12">The sequence shown here is derived from an EMBL/GenBank/DDBJ whole genome shotgun (WGS) entry which is preliminary data.</text>
</comment>
<feature type="region of interest" description="Disordered" evidence="10">
    <location>
        <begin position="92"/>
        <end position="152"/>
    </location>
</feature>
<keyword evidence="4" id="KW-1003">Cell membrane</keyword>
<proteinExistence type="inferred from homology"/>
<name>A0A9X1TXU6_9CORY</name>
<evidence type="ECO:0000256" key="5">
    <source>
        <dbReference type="ARBA" id="ARBA00022692"/>
    </source>
</evidence>
<protein>
    <submittedName>
        <fullName evidence="12">Preprotein translocase subunit YajC</fullName>
    </submittedName>
</protein>
<evidence type="ECO:0000256" key="6">
    <source>
        <dbReference type="ARBA" id="ARBA00022927"/>
    </source>
</evidence>
<keyword evidence="6" id="KW-0653">Protein transport</keyword>
<dbReference type="SMART" id="SM01323">
    <property type="entry name" value="YajC"/>
    <property type="match status" value="1"/>
</dbReference>
<evidence type="ECO:0000313" key="13">
    <source>
        <dbReference type="Proteomes" id="UP001139336"/>
    </source>
</evidence>
<dbReference type="PRINTS" id="PR01853">
    <property type="entry name" value="YAJCTRNLCASE"/>
</dbReference>
<dbReference type="PANTHER" id="PTHR33909:SF1">
    <property type="entry name" value="SEC TRANSLOCON ACCESSORY COMPLEX SUBUNIT YAJC"/>
    <property type="match status" value="1"/>
</dbReference>
<sequence>MSQGNSLLLLILLLVVFFLPVFLASRRNRRQMEKLNAFRAGLAHGDEVITASGVHGRVVGLTENEVRLEIAPKVEITVERMGIVRYANEAEHAAPGEVSGAPAEAAPEVPEAPATEMNDERASGVENPEDALESSREEPTEWGREEGKPSNS</sequence>
<feature type="compositionally biased region" description="Basic and acidic residues" evidence="10">
    <location>
        <begin position="133"/>
        <end position="152"/>
    </location>
</feature>
<evidence type="ECO:0000256" key="10">
    <source>
        <dbReference type="SAM" id="MobiDB-lite"/>
    </source>
</evidence>
<comment type="similarity">
    <text evidence="2">Belongs to the YajC family.</text>
</comment>
<organism evidence="12 13">
    <name type="scientific">Corynebacterium uropygiale</name>
    <dbReference type="NCBI Taxonomy" id="1775911"/>
    <lineage>
        <taxon>Bacteria</taxon>
        <taxon>Bacillati</taxon>
        <taxon>Actinomycetota</taxon>
        <taxon>Actinomycetes</taxon>
        <taxon>Mycobacteriales</taxon>
        <taxon>Corynebacteriaceae</taxon>
        <taxon>Corynebacterium</taxon>
    </lineage>
</organism>
<keyword evidence="9 11" id="KW-0472">Membrane</keyword>
<gene>
    <name evidence="12" type="primary">yajC</name>
    <name evidence="12" type="ORF">L1O03_04975</name>
</gene>
<keyword evidence="3" id="KW-0813">Transport</keyword>
<keyword evidence="8" id="KW-0811">Translocation</keyword>
<keyword evidence="5 11" id="KW-0812">Transmembrane</keyword>
<dbReference type="EMBL" id="JAKGSI010000002">
    <property type="protein sequence ID" value="MCF4006530.1"/>
    <property type="molecule type" value="Genomic_DNA"/>
</dbReference>
<evidence type="ECO:0000256" key="1">
    <source>
        <dbReference type="ARBA" id="ARBA00004162"/>
    </source>
</evidence>
<evidence type="ECO:0000256" key="2">
    <source>
        <dbReference type="ARBA" id="ARBA00006742"/>
    </source>
</evidence>
<feature type="transmembrane region" description="Helical" evidence="11">
    <location>
        <begin position="6"/>
        <end position="24"/>
    </location>
</feature>
<evidence type="ECO:0000313" key="12">
    <source>
        <dbReference type="EMBL" id="MCF4006530.1"/>
    </source>
</evidence>
<comment type="subcellular location">
    <subcellularLocation>
        <location evidence="1">Cell membrane</location>
        <topology evidence="1">Single-pass membrane protein</topology>
    </subcellularLocation>
</comment>
<dbReference type="RefSeq" id="WP_236118324.1">
    <property type="nucleotide sequence ID" value="NZ_JAKGSI010000002.1"/>
</dbReference>
<dbReference type="InterPro" id="IPR003849">
    <property type="entry name" value="Preprotein_translocase_YajC"/>
</dbReference>
<dbReference type="GO" id="GO:0005886">
    <property type="term" value="C:plasma membrane"/>
    <property type="evidence" value="ECO:0007669"/>
    <property type="project" value="UniProtKB-SubCell"/>
</dbReference>
<evidence type="ECO:0000256" key="4">
    <source>
        <dbReference type="ARBA" id="ARBA00022475"/>
    </source>
</evidence>
<dbReference type="NCBIfam" id="TIGR00739">
    <property type="entry name" value="yajC"/>
    <property type="match status" value="1"/>
</dbReference>
<dbReference type="PANTHER" id="PTHR33909">
    <property type="entry name" value="SEC TRANSLOCON ACCESSORY COMPLEX SUBUNIT YAJC"/>
    <property type="match status" value="1"/>
</dbReference>
<accession>A0A9X1TXU6</accession>
<dbReference type="GO" id="GO:0015031">
    <property type="term" value="P:protein transport"/>
    <property type="evidence" value="ECO:0007669"/>
    <property type="project" value="UniProtKB-KW"/>
</dbReference>